<evidence type="ECO:0000313" key="15">
    <source>
        <dbReference type="EMBL" id="TDM04069.1"/>
    </source>
</evidence>
<dbReference type="InterPro" id="IPR023346">
    <property type="entry name" value="Lysozyme-like_dom_sf"/>
</dbReference>
<feature type="coiled-coil region" evidence="11">
    <location>
        <begin position="68"/>
        <end position="143"/>
    </location>
</feature>
<dbReference type="InterPro" id="IPR016024">
    <property type="entry name" value="ARM-type_fold"/>
</dbReference>
<keyword evidence="12" id="KW-1133">Transmembrane helix</keyword>
<evidence type="ECO:0000256" key="7">
    <source>
        <dbReference type="ARBA" id="ARBA00014134"/>
    </source>
</evidence>
<evidence type="ECO:0000256" key="4">
    <source>
        <dbReference type="ARBA" id="ARBA00006406"/>
    </source>
</evidence>
<keyword evidence="12" id="KW-0472">Membrane</keyword>
<evidence type="ECO:0000313" key="16">
    <source>
        <dbReference type="Proteomes" id="UP000295280"/>
    </source>
</evidence>
<evidence type="ECO:0000256" key="8">
    <source>
        <dbReference type="ARBA" id="ARBA00023049"/>
    </source>
</evidence>
<reference evidence="15 16" key="1">
    <citation type="submission" date="2019-01" db="EMBL/GenBank/DDBJ databases">
        <title>Draft genome sequences of the type strains of six Macrococcus species.</title>
        <authorList>
            <person name="Mazhar S."/>
            <person name="Altermann E."/>
            <person name="Hill C."/>
            <person name="Mcauliffe O."/>
        </authorList>
    </citation>
    <scope>NUCLEOTIDE SEQUENCE [LARGE SCALE GENOMIC DNA]</scope>
    <source>
        <strain evidence="15 16">ATCC 51828</strain>
    </source>
</reference>
<accession>A0A9Q8FRH1</accession>
<sequence length="1483" mass="159516">MAIGSTPLGSMAIEVNIDDSRLRPTANNMKALMKSVNAEFVANMSAVKRTGSEMDILATRTEGLNKKFEVQKKTVQSLEEAYEKARKEAEKQGASQQQIRAAEAKRTALNREKASLNDLEGALQQAQKEQNEMIANNKRLESSFGKLDSQIKNTGDKLKGIGGSLTGIGQNMTMAVSAPILGLGAASVKAAGDAQAANAQFKTVFGDLESQADSSLNSIAEQTGLLPNSLKGAYTQIAAFAKTSGSDTKQALDITSRATMAAADSAAFYDKSIEEVTESLQSYLKGNFENDAALGISSTETTRNAKANELYKKSFNDLSESQKQLTLLAMVEDGNKLAGALGQAARESDTLSTQTSNVKTAFKDFMAEIGKPLLPIAVNLLKSMSGVAKDLSSRFSNMSGFGQKLVLGLGALVAVLPPILVGIGLMATGLGSIMALGAPLSLTVLGVVGGLALLATGLTLAYKNSETFRSVVNGAFNGIANTAKKVIGTIKGVFQLFKGNGTQGVITLSKFLPSSLVVGITKTVDTIKSTFKSMATAVIKVFKDIGKYLTTFWNENGKMIVQALKNVMKIVSPILKVLGAIFKGGFGAIKIIVSEVFKSVVGVIKGAIKIITGIMKVFAGLFTGNWKKMFSGIWDITKGLIQVIWNGINLTFFGKAIKGGLAFAKSFTKIFPALWKGITEVFSKSIKAIIKFVSEKWTSLNTNTSKTLSSLLKQIGEILKKVSKVFTDIFKAVYKKVKDTFDDILESAPKLLEKARAAVAKILSNLYKNFKSIMKDTYDKIKDTFSDILKYAPESFEKARVAIAKVLSNLYKGFKTVMKDTYDKVKDTFSDMLDYAPKTIGKTKDGVIKGLEKMRDGLSSLMKDMRKNISEGFDDMVDGAKALPKRLGDGISNGKDKAVQGVKTLGNSLIGKLGGVVNGTIGGINTVTSKLGIDKKISDWKIPKFSTGTKNGALAQNSLITVGDKGKGNWKGTRELVQFPNGKMSLFNKETTFHAPKGTKVFSNYETEHMIGTAYKFSTGTGVGGFFGSLGKNIINGFGDVMDWIAKPTEFVNKMIKGVIDKTGFGNLKGFGLDLAKGGFGLIKNAVMEFITGAFNESGTGDGGVLDISKLSYHYGKDPAYIAETGRSSHEGVDFSYVYDKVGSTHSGIAHVPPFMANGYGKWIKIVQGALSVIYGHMSKIFVKDGQKVKVGQALGITGDTGFSTGPHLHYEMRKNGQHFDPEPFLRKQATTAGASGGNWSGTVMKALALAGLPTTSAYKNAWLSQIQSESGGNPKAVQHGYVDVNTGGNEARGLVQVIPPTFNAFKLAGHNNIMNPLDNLIAGMRYAKSRYGSSLLSVIGKGHGYRTGGLVFGKQLAWLDEDNKGEAVIPFDPARRADAMKLLAYTAMKIMPREKGGQGYRPNSLPNVNLGKNNNDSELMKMMMTMIENQDKQLKLQQQQIEAIQEDRYTVVEANGRAIAEVTHSHHENMKQRKQQFKPSLA</sequence>
<dbReference type="InterPro" id="IPR011055">
    <property type="entry name" value="Dup_hybrid_motif"/>
</dbReference>
<comment type="cofactor">
    <cofactor evidence="2">
        <name>Zn(2+)</name>
        <dbReference type="ChEBI" id="CHEBI:29105"/>
    </cofactor>
</comment>
<evidence type="ECO:0000256" key="5">
    <source>
        <dbReference type="ARBA" id="ARBA00006646"/>
    </source>
</evidence>
<protein>
    <recommendedName>
        <fullName evidence="7">Probable transglycosylase IsaA</fullName>
        <ecNumber evidence="6">3.4.24.75</ecNumber>
    </recommendedName>
    <alternativeName>
        <fullName evidence="10">Immunodominant staphylococcal antigen A</fullName>
    </alternativeName>
</protein>
<dbReference type="CDD" id="cd13402">
    <property type="entry name" value="LT_TF-like"/>
    <property type="match status" value="1"/>
</dbReference>
<dbReference type="EMBL" id="SCWD01000001">
    <property type="protein sequence ID" value="TDM04069.1"/>
    <property type="molecule type" value="Genomic_DNA"/>
</dbReference>
<keyword evidence="8" id="KW-0645">Protease</keyword>
<dbReference type="RefSeq" id="WP_133416929.1">
    <property type="nucleotide sequence ID" value="NZ_SCWD01000001.1"/>
</dbReference>
<dbReference type="InterPro" id="IPR008258">
    <property type="entry name" value="Transglycosylase_SLT_dom_1"/>
</dbReference>
<dbReference type="GO" id="GO:0008237">
    <property type="term" value="F:metallopeptidase activity"/>
    <property type="evidence" value="ECO:0007669"/>
    <property type="project" value="UniProtKB-KW"/>
</dbReference>
<organism evidence="15 16">
    <name type="scientific">Macrococcus carouselicus</name>
    <dbReference type="NCBI Taxonomy" id="69969"/>
    <lineage>
        <taxon>Bacteria</taxon>
        <taxon>Bacillati</taxon>
        <taxon>Bacillota</taxon>
        <taxon>Bacilli</taxon>
        <taxon>Bacillales</taxon>
        <taxon>Staphylococcaceae</taxon>
        <taxon>Macrococcus</taxon>
    </lineage>
</organism>
<evidence type="ECO:0000256" key="11">
    <source>
        <dbReference type="SAM" id="Coils"/>
    </source>
</evidence>
<dbReference type="SUPFAM" id="SSF48371">
    <property type="entry name" value="ARM repeat"/>
    <property type="match status" value="1"/>
</dbReference>
<evidence type="ECO:0000256" key="9">
    <source>
        <dbReference type="ARBA" id="ARBA00023295"/>
    </source>
</evidence>
<dbReference type="PANTHER" id="PTHR37813:SF1">
    <property type="entry name" value="FELS-2 PROPHAGE PROTEIN"/>
    <property type="match status" value="1"/>
</dbReference>
<keyword evidence="8" id="KW-0482">Metalloprotease</keyword>
<dbReference type="Gene3D" id="1.20.120.20">
    <property type="entry name" value="Apolipoprotein"/>
    <property type="match status" value="1"/>
</dbReference>
<dbReference type="CDD" id="cd12797">
    <property type="entry name" value="M23_peptidase"/>
    <property type="match status" value="1"/>
</dbReference>
<keyword evidence="8" id="KW-0378">Hydrolase</keyword>
<feature type="domain" description="Transglycosylase SLT" evidence="13">
    <location>
        <begin position="1267"/>
        <end position="1334"/>
    </location>
</feature>
<evidence type="ECO:0000259" key="14">
    <source>
        <dbReference type="Pfam" id="PF01551"/>
    </source>
</evidence>
<feature type="transmembrane region" description="Helical" evidence="12">
    <location>
        <begin position="405"/>
        <end position="428"/>
    </location>
</feature>
<gene>
    <name evidence="15" type="ORF">ERX40_02555</name>
</gene>
<keyword evidence="11" id="KW-0175">Coiled coil</keyword>
<comment type="similarity">
    <text evidence="5">Belongs to the peptidase M23B family.</text>
</comment>
<dbReference type="Gene3D" id="1.10.530.10">
    <property type="match status" value="1"/>
</dbReference>
<dbReference type="Proteomes" id="UP000295280">
    <property type="component" value="Unassembled WGS sequence"/>
</dbReference>
<dbReference type="EC" id="3.4.24.75" evidence="6"/>
<evidence type="ECO:0000256" key="12">
    <source>
        <dbReference type="SAM" id="Phobius"/>
    </source>
</evidence>
<dbReference type="SUPFAM" id="SSF53955">
    <property type="entry name" value="Lysozyme-like"/>
    <property type="match status" value="1"/>
</dbReference>
<dbReference type="GO" id="GO:0016798">
    <property type="term" value="F:hydrolase activity, acting on glycosyl bonds"/>
    <property type="evidence" value="ECO:0007669"/>
    <property type="project" value="UniProtKB-KW"/>
</dbReference>
<dbReference type="Pfam" id="PF01551">
    <property type="entry name" value="Peptidase_M23"/>
    <property type="match status" value="1"/>
</dbReference>
<feature type="transmembrane region" description="Helical" evidence="12">
    <location>
        <begin position="440"/>
        <end position="462"/>
    </location>
</feature>
<evidence type="ECO:0000256" key="3">
    <source>
        <dbReference type="ARBA" id="ARBA00003270"/>
    </source>
</evidence>
<comment type="function">
    <text evidence="3">Is able to cleave peptidoglycan.</text>
</comment>
<keyword evidence="16" id="KW-1185">Reference proteome</keyword>
<evidence type="ECO:0000259" key="13">
    <source>
        <dbReference type="Pfam" id="PF01464"/>
    </source>
</evidence>
<dbReference type="GO" id="GO:0006508">
    <property type="term" value="P:proteolysis"/>
    <property type="evidence" value="ECO:0007669"/>
    <property type="project" value="UniProtKB-KW"/>
</dbReference>
<dbReference type="OrthoDB" id="28713at2"/>
<comment type="caution">
    <text evidence="15">The sequence shown here is derived from an EMBL/GenBank/DDBJ whole genome shotgun (WGS) entry which is preliminary data.</text>
</comment>
<keyword evidence="12" id="KW-0812">Transmembrane</keyword>
<comment type="similarity">
    <text evidence="4">Belongs to the transglycosylase family. IsaA subfamily.</text>
</comment>
<evidence type="ECO:0000256" key="10">
    <source>
        <dbReference type="ARBA" id="ARBA00032268"/>
    </source>
</evidence>
<evidence type="ECO:0000256" key="1">
    <source>
        <dbReference type="ARBA" id="ARBA00001667"/>
    </source>
</evidence>
<evidence type="ECO:0000256" key="6">
    <source>
        <dbReference type="ARBA" id="ARBA00012322"/>
    </source>
</evidence>
<comment type="catalytic activity">
    <reaction evidence="1">
        <text>Hydrolysis of the -Gly-|-Gly- bond in the pentaglycine inter-peptide link joining staphylococcal cell wall peptidoglycans.</text>
        <dbReference type="EC" id="3.4.24.75"/>
    </reaction>
</comment>
<dbReference type="PANTHER" id="PTHR37813">
    <property type="entry name" value="FELS-2 PROPHAGE PROTEIN"/>
    <property type="match status" value="1"/>
</dbReference>
<dbReference type="SUPFAM" id="SSF51261">
    <property type="entry name" value="Duplicated hybrid motif"/>
    <property type="match status" value="1"/>
</dbReference>
<dbReference type="Gene3D" id="2.70.70.10">
    <property type="entry name" value="Glucose Permease (Domain IIA)"/>
    <property type="match status" value="1"/>
</dbReference>
<dbReference type="InterPro" id="IPR016047">
    <property type="entry name" value="M23ase_b-sheet_dom"/>
</dbReference>
<evidence type="ECO:0000256" key="2">
    <source>
        <dbReference type="ARBA" id="ARBA00001947"/>
    </source>
</evidence>
<keyword evidence="9" id="KW-0326">Glycosidase</keyword>
<dbReference type="Pfam" id="PF01464">
    <property type="entry name" value="SLT"/>
    <property type="match status" value="1"/>
</dbReference>
<proteinExistence type="inferred from homology"/>
<feature type="domain" description="M23ase beta-sheet core" evidence="14">
    <location>
        <begin position="1129"/>
        <end position="1222"/>
    </location>
</feature>
<name>A0A9Q8FRH1_9STAP</name>